<evidence type="ECO:0000313" key="6">
    <source>
        <dbReference type="EMBL" id="RLU15893.1"/>
    </source>
</evidence>
<feature type="domain" description="Ig-like" evidence="5">
    <location>
        <begin position="424"/>
        <end position="518"/>
    </location>
</feature>
<feature type="domain" description="Ig-like" evidence="5">
    <location>
        <begin position="527"/>
        <end position="616"/>
    </location>
</feature>
<dbReference type="PANTHER" id="PTHR45080">
    <property type="entry name" value="CONTACTIN 5"/>
    <property type="match status" value="1"/>
</dbReference>
<dbReference type="InterPro" id="IPR050958">
    <property type="entry name" value="Cell_Adh-Cytoskel_Orgn"/>
</dbReference>
<dbReference type="InterPro" id="IPR003598">
    <property type="entry name" value="Ig_sub2"/>
</dbReference>
<feature type="domain" description="Ig-like" evidence="5">
    <location>
        <begin position="221"/>
        <end position="314"/>
    </location>
</feature>
<gene>
    <name evidence="6" type="ORF">DMN91_011649</name>
</gene>
<dbReference type="SMART" id="SM00409">
    <property type="entry name" value="IG"/>
    <property type="match status" value="6"/>
</dbReference>
<reference evidence="6" key="1">
    <citation type="journal article" date="2018" name="Genome Res.">
        <title>The genomic architecture and molecular evolution of ant odorant receptors.</title>
        <authorList>
            <person name="McKenzie S.K."/>
            <person name="Kronauer D.J.C."/>
        </authorList>
    </citation>
    <scope>NUCLEOTIDE SEQUENCE [LARGE SCALE GENOMIC DNA]</scope>
    <source>
        <strain evidence="6">Clonal line C1</strain>
    </source>
</reference>
<dbReference type="InterPro" id="IPR013098">
    <property type="entry name" value="Ig_I-set"/>
</dbReference>
<feature type="region of interest" description="Disordered" evidence="4">
    <location>
        <begin position="617"/>
        <end position="653"/>
    </location>
</feature>
<dbReference type="FunFam" id="2.60.40.10:FF:000107">
    <property type="entry name" value="Myosin, light chain kinase a"/>
    <property type="match status" value="1"/>
</dbReference>
<dbReference type="GO" id="GO:0005886">
    <property type="term" value="C:plasma membrane"/>
    <property type="evidence" value="ECO:0007669"/>
    <property type="project" value="TreeGrafter"/>
</dbReference>
<dbReference type="Gene3D" id="2.60.40.10">
    <property type="entry name" value="Immunoglobulins"/>
    <property type="match status" value="6"/>
</dbReference>
<feature type="compositionally biased region" description="Basic and acidic residues" evidence="4">
    <location>
        <begin position="618"/>
        <end position="634"/>
    </location>
</feature>
<dbReference type="AlphaFoldDB" id="A0A3L8D749"/>
<dbReference type="Pfam" id="PF07679">
    <property type="entry name" value="I-set"/>
    <property type="match status" value="6"/>
</dbReference>
<dbReference type="InterPro" id="IPR003599">
    <property type="entry name" value="Ig_sub"/>
</dbReference>
<organism evidence="6">
    <name type="scientific">Ooceraea biroi</name>
    <name type="common">Clonal raider ant</name>
    <name type="synonym">Cerapachys biroi</name>
    <dbReference type="NCBI Taxonomy" id="2015173"/>
    <lineage>
        <taxon>Eukaryota</taxon>
        <taxon>Metazoa</taxon>
        <taxon>Ecdysozoa</taxon>
        <taxon>Arthropoda</taxon>
        <taxon>Hexapoda</taxon>
        <taxon>Insecta</taxon>
        <taxon>Pterygota</taxon>
        <taxon>Neoptera</taxon>
        <taxon>Endopterygota</taxon>
        <taxon>Hymenoptera</taxon>
        <taxon>Apocrita</taxon>
        <taxon>Aculeata</taxon>
        <taxon>Formicoidea</taxon>
        <taxon>Formicidae</taxon>
        <taxon>Dorylinae</taxon>
        <taxon>Ooceraea</taxon>
    </lineage>
</organism>
<keyword evidence="2" id="KW-1015">Disulfide bond</keyword>
<protein>
    <recommendedName>
        <fullName evidence="5">Ig-like domain-containing protein</fullName>
    </recommendedName>
</protein>
<dbReference type="OrthoDB" id="504170at2759"/>
<dbReference type="GO" id="GO:0007156">
    <property type="term" value="P:homophilic cell adhesion via plasma membrane adhesion molecules"/>
    <property type="evidence" value="ECO:0007669"/>
    <property type="project" value="TreeGrafter"/>
</dbReference>
<feature type="compositionally biased region" description="Acidic residues" evidence="4">
    <location>
        <begin position="641"/>
        <end position="653"/>
    </location>
</feature>
<dbReference type="GO" id="GO:0030424">
    <property type="term" value="C:axon"/>
    <property type="evidence" value="ECO:0007669"/>
    <property type="project" value="TreeGrafter"/>
</dbReference>
<accession>A0A3L8D749</accession>
<keyword evidence="3" id="KW-0393">Immunoglobulin domain</keyword>
<evidence type="ECO:0000259" key="5">
    <source>
        <dbReference type="PROSITE" id="PS50835"/>
    </source>
</evidence>
<comment type="caution">
    <text evidence="6">The sequence shown here is derived from an EMBL/GenBank/DDBJ whole genome shotgun (WGS) entry which is preliminary data.</text>
</comment>
<dbReference type="Proteomes" id="UP000279307">
    <property type="component" value="Chromosome 12"/>
</dbReference>
<dbReference type="GO" id="GO:0050808">
    <property type="term" value="P:synapse organization"/>
    <property type="evidence" value="ECO:0007669"/>
    <property type="project" value="TreeGrafter"/>
</dbReference>
<dbReference type="InterPro" id="IPR007110">
    <property type="entry name" value="Ig-like_dom"/>
</dbReference>
<evidence type="ECO:0000256" key="4">
    <source>
        <dbReference type="SAM" id="MobiDB-lite"/>
    </source>
</evidence>
<feature type="domain" description="Ig-like" evidence="5">
    <location>
        <begin position="119"/>
        <end position="209"/>
    </location>
</feature>
<keyword evidence="1" id="KW-0732">Signal</keyword>
<proteinExistence type="predicted"/>
<dbReference type="InterPro" id="IPR013783">
    <property type="entry name" value="Ig-like_fold"/>
</dbReference>
<dbReference type="GO" id="GO:0008046">
    <property type="term" value="F:axon guidance receptor activity"/>
    <property type="evidence" value="ECO:0007669"/>
    <property type="project" value="TreeGrafter"/>
</dbReference>
<feature type="domain" description="Ig-like" evidence="5">
    <location>
        <begin position="326"/>
        <end position="419"/>
    </location>
</feature>
<dbReference type="GO" id="GO:0043025">
    <property type="term" value="C:neuronal cell body"/>
    <property type="evidence" value="ECO:0007669"/>
    <property type="project" value="TreeGrafter"/>
</dbReference>
<evidence type="ECO:0000256" key="3">
    <source>
        <dbReference type="ARBA" id="ARBA00023319"/>
    </source>
</evidence>
<dbReference type="EMBL" id="QOIP01000012">
    <property type="protein sequence ID" value="RLU15893.1"/>
    <property type="molecule type" value="Genomic_DNA"/>
</dbReference>
<dbReference type="PANTHER" id="PTHR45080:SF8">
    <property type="entry name" value="IG-LIKE DOMAIN-CONTAINING PROTEIN"/>
    <property type="match status" value="1"/>
</dbReference>
<dbReference type="PROSITE" id="PS50835">
    <property type="entry name" value="IG_LIKE"/>
    <property type="match status" value="6"/>
</dbReference>
<dbReference type="SUPFAM" id="SSF48726">
    <property type="entry name" value="Immunoglobulin"/>
    <property type="match status" value="6"/>
</dbReference>
<evidence type="ECO:0000256" key="2">
    <source>
        <dbReference type="ARBA" id="ARBA00023157"/>
    </source>
</evidence>
<name>A0A3L8D749_OOCBI</name>
<reference evidence="6" key="2">
    <citation type="submission" date="2018-07" db="EMBL/GenBank/DDBJ databases">
        <authorList>
            <person name="Mckenzie S.K."/>
            <person name="Kronauer D.J.C."/>
        </authorList>
    </citation>
    <scope>NUCLEOTIDE SEQUENCE</scope>
    <source>
        <strain evidence="6">Clonal line C1</strain>
    </source>
</reference>
<dbReference type="SMART" id="SM00408">
    <property type="entry name" value="IGc2"/>
    <property type="match status" value="6"/>
</dbReference>
<evidence type="ECO:0000256" key="1">
    <source>
        <dbReference type="ARBA" id="ARBA00022729"/>
    </source>
</evidence>
<feature type="domain" description="Ig-like" evidence="5">
    <location>
        <begin position="9"/>
        <end position="102"/>
    </location>
</feature>
<sequence>MGVADDFAPSFTQKPQLRQEDDGNRLIFECQLVSSPKPDIAWFRGETELSQDDRTNFKVQSVGTNKFLVVLELDDVIETDAGLYKVKAKNKMGEVAASINLNFSPMDEPREKQIDGIAPTFAKKPAIRQEDDGKRLLFECRITADPTPKITWFHSGNMVKDSPRHKLTVDKDGHSYFATLEIKNVTVEDAGKYKVTAKNELGESNATISLNFDKEGAGFAPSFVEKPRIIPNESGTLITMKCKCKANPKPEVTWFRGTNVVNESSKISIKTKTVEEDIYELIMEIKDPSAPDGGTYRCHVKNEYGESNANLNLNIEAEPEPEGDGPTFVEKPRIQSQNKGKLVVMDCKVKAKPKPQIVWTHAGQVVKESSKISISIVEEKEDIYYIKLTLNDPGSEDSGLYKCNIKNELGELNANLTLNVEIIPVIKEKPKVVKIVKKKTVIVECHVLSQFAPDCTWFKENQAVKEDNRHKLHVEQVKDGEFTVKLEIEQMSTADKGVYKLVARNEKGEATSQVVEVTEIPDQGEKPKIVTGLKSITVEEGKTVELVAILATQDRKVTVTWYRDSTVVKASKDIMISFNGLDMKLTITSASTELSGSYKVVVSNEYGQDESSARLVVKKKEEKKKDEEEEEKKKVISSVWSDDEDDGSEEYEEEEEVVSVIESSVISTEAILEESDSEIISRVEDKPDLKPNGIDKPGFGKKMEILQHPLNFGASAVFLRTNLTCSLKQPLRYLFCFV</sequence>
<dbReference type="InterPro" id="IPR036179">
    <property type="entry name" value="Ig-like_dom_sf"/>
</dbReference>
<dbReference type="FunFam" id="2.60.40.10:FF:000097">
    <property type="entry name" value="Bent, isoform F"/>
    <property type="match status" value="5"/>
</dbReference>